<dbReference type="EMBL" id="PQWY01000021">
    <property type="protein sequence ID" value="PPK28762.1"/>
    <property type="molecule type" value="Genomic_DNA"/>
</dbReference>
<reference evidence="1 2" key="1">
    <citation type="submission" date="2018-02" db="EMBL/GenBank/DDBJ databases">
        <title>Draft genome sequences of four Legionella pneumophila clinical strains isolated in Ontario.</title>
        <authorList>
            <person name="Fortuna A."/>
            <person name="Ramnarine R."/>
            <person name="Li A."/>
            <person name="Frantz C."/>
            <person name="Mallo G."/>
        </authorList>
    </citation>
    <scope>NUCLEOTIDE SEQUENCE [LARGE SCALE GENOMIC DNA]</scope>
    <source>
        <strain evidence="1 2">LG61</strain>
    </source>
</reference>
<organism evidence="1 2">
    <name type="scientific">Legionella pneumophila</name>
    <dbReference type="NCBI Taxonomy" id="446"/>
    <lineage>
        <taxon>Bacteria</taxon>
        <taxon>Pseudomonadati</taxon>
        <taxon>Pseudomonadota</taxon>
        <taxon>Gammaproteobacteria</taxon>
        <taxon>Legionellales</taxon>
        <taxon>Legionellaceae</taxon>
        <taxon>Legionella</taxon>
    </lineage>
</organism>
<proteinExistence type="predicted"/>
<evidence type="ECO:0000313" key="2">
    <source>
        <dbReference type="Proteomes" id="UP000239239"/>
    </source>
</evidence>
<comment type="caution">
    <text evidence="1">The sequence shown here is derived from an EMBL/GenBank/DDBJ whole genome shotgun (WGS) entry which is preliminary data.</text>
</comment>
<evidence type="ECO:0000313" key="1">
    <source>
        <dbReference type="EMBL" id="PPK28762.1"/>
    </source>
</evidence>
<protein>
    <submittedName>
        <fullName evidence="1">Uncharacterized protein</fullName>
    </submittedName>
</protein>
<sequence length="77" mass="8651">MFFYNASLKNDELNASKIAILVTGLASLLLIGNYSDEESYEDVSPSFLSRMMEDTPNYPFTSDEEGFEVNIGIPFQL</sequence>
<dbReference type="OrthoDB" id="9862620at2"/>
<gene>
    <name evidence="1" type="ORF">C3928_15075</name>
</gene>
<accession>A0A2S6EU96</accession>
<dbReference type="AlphaFoldDB" id="A0A2S6EU96"/>
<name>A0A2S6EU96_LEGPN</name>
<dbReference type="Proteomes" id="UP000239239">
    <property type="component" value="Unassembled WGS sequence"/>
</dbReference>
<dbReference type="RefSeq" id="WP_027228751.1">
    <property type="nucleotide sequence ID" value="NZ_CP017601.1"/>
</dbReference>